<dbReference type="AlphaFoldDB" id="A0A8S1WFE6"/>
<dbReference type="OrthoDB" id="318635at2759"/>
<evidence type="ECO:0000313" key="2">
    <source>
        <dbReference type="Proteomes" id="UP000683925"/>
    </source>
</evidence>
<dbReference type="OMA" id="DYSSNCK"/>
<sequence>MIFQFKESWGFNEFLIQVLKCPEGCVFCYDYSSNCKFWQNIASYWQSSFNSEGWLIDNYENLPSTLCAGIQIAGGTNHLKQGQYIKKLIENIPKHHKIQLVVKLWVIGDWNNQNFMIKIDEQDSQTLIETYSQISLNCGDYLFVNINNIAINALHSSPQIKLKLKTEDHSINSAFWGLSSFDLYIAQCPLSCEDCYGELETECSNCQKKWGFLNGKCIPAPPLEYANIRIQEIQGLKVNITESFLLYIEELNLFITEIGEKKLMIDKNISISTCQIYFKCQEKIQIQGQVRNNYSNDGQVSFSNDCLNSSSIIIYSVLFIDTVQSEKELVIFISKKTIEIAQVILLNNIETQVLIMQLYYD</sequence>
<keyword evidence="2" id="KW-1185">Reference proteome</keyword>
<dbReference type="PANTHER" id="PTHR39767:SF2">
    <property type="entry name" value="CHROMOSOME UNDETERMINED SCAFFOLD_1, WHOLE GENOME SHOTGUN SEQUENCE"/>
    <property type="match status" value="1"/>
</dbReference>
<reference evidence="1" key="1">
    <citation type="submission" date="2021-01" db="EMBL/GenBank/DDBJ databases">
        <authorList>
            <consortium name="Genoscope - CEA"/>
            <person name="William W."/>
        </authorList>
    </citation>
    <scope>NUCLEOTIDE SEQUENCE</scope>
</reference>
<comment type="caution">
    <text evidence="1">The sequence shown here is derived from an EMBL/GenBank/DDBJ whole genome shotgun (WGS) entry which is preliminary data.</text>
</comment>
<gene>
    <name evidence="1" type="ORF">POCTA_138.1.T0890004</name>
</gene>
<protein>
    <submittedName>
        <fullName evidence="1">Uncharacterized protein</fullName>
    </submittedName>
</protein>
<organism evidence="1 2">
    <name type="scientific">Paramecium octaurelia</name>
    <dbReference type="NCBI Taxonomy" id="43137"/>
    <lineage>
        <taxon>Eukaryota</taxon>
        <taxon>Sar</taxon>
        <taxon>Alveolata</taxon>
        <taxon>Ciliophora</taxon>
        <taxon>Intramacronucleata</taxon>
        <taxon>Oligohymenophorea</taxon>
        <taxon>Peniculida</taxon>
        <taxon>Parameciidae</taxon>
        <taxon>Paramecium</taxon>
    </lineage>
</organism>
<dbReference type="EMBL" id="CAJJDP010000088">
    <property type="protein sequence ID" value="CAD8186899.1"/>
    <property type="molecule type" value="Genomic_DNA"/>
</dbReference>
<proteinExistence type="predicted"/>
<dbReference type="CDD" id="cd00064">
    <property type="entry name" value="FU"/>
    <property type="match status" value="1"/>
</dbReference>
<evidence type="ECO:0000313" key="1">
    <source>
        <dbReference type="EMBL" id="CAD8186899.1"/>
    </source>
</evidence>
<dbReference type="PANTHER" id="PTHR39767">
    <property type="entry name" value="CALCIUM/CALMODULIN-BINDING MEMBRANE PROTEIN PCM4-RELATED"/>
    <property type="match status" value="1"/>
</dbReference>
<accession>A0A8S1WFE6</accession>
<dbReference type="InterPro" id="IPR006212">
    <property type="entry name" value="Furin_repeat"/>
</dbReference>
<name>A0A8S1WFE6_PAROT</name>
<dbReference type="Proteomes" id="UP000683925">
    <property type="component" value="Unassembled WGS sequence"/>
</dbReference>